<dbReference type="Gene3D" id="3.30.920.20">
    <property type="entry name" value="Gas2-like domain"/>
    <property type="match status" value="1"/>
</dbReference>
<dbReference type="SUPFAM" id="SSF143575">
    <property type="entry name" value="GAS2 domain-like"/>
    <property type="match status" value="1"/>
</dbReference>
<dbReference type="InterPro" id="IPR036534">
    <property type="entry name" value="GAR_dom_sf"/>
</dbReference>
<gene>
    <name evidence="8" type="ORF">INT43_007456</name>
</gene>
<accession>A0A8H7UGU1</accession>
<evidence type="ECO:0000256" key="3">
    <source>
        <dbReference type="ARBA" id="ARBA00023212"/>
    </source>
</evidence>
<comment type="subcellular location">
    <subcellularLocation>
        <location evidence="1">Cytoplasm</location>
        <location evidence="1">Cytoskeleton</location>
    </subcellularLocation>
</comment>
<dbReference type="Proteomes" id="UP000654370">
    <property type="component" value="Unassembled WGS sequence"/>
</dbReference>
<feature type="region of interest" description="Disordered" evidence="5">
    <location>
        <begin position="2976"/>
        <end position="3048"/>
    </location>
</feature>
<comment type="caution">
    <text evidence="8">The sequence shown here is derived from an EMBL/GenBank/DDBJ whole genome shotgun (WGS) entry which is preliminary data.</text>
</comment>
<feature type="region of interest" description="Disordered" evidence="5">
    <location>
        <begin position="1"/>
        <end position="51"/>
    </location>
</feature>
<dbReference type="Pfam" id="PF02187">
    <property type="entry name" value="GAS2"/>
    <property type="match status" value="1"/>
</dbReference>
<feature type="domain" description="GAR" evidence="7">
    <location>
        <begin position="3045"/>
        <end position="3119"/>
    </location>
</feature>
<name>A0A8H7UGU1_MORIS</name>
<feature type="compositionally biased region" description="Polar residues" evidence="5">
    <location>
        <begin position="437"/>
        <end position="450"/>
    </location>
</feature>
<feature type="coiled-coil region" evidence="4">
    <location>
        <begin position="1111"/>
        <end position="1138"/>
    </location>
</feature>
<feature type="compositionally biased region" description="Polar residues" evidence="5">
    <location>
        <begin position="410"/>
        <end position="424"/>
    </location>
</feature>
<feature type="coiled-coil region" evidence="4">
    <location>
        <begin position="2044"/>
        <end position="2071"/>
    </location>
</feature>
<evidence type="ECO:0000259" key="6">
    <source>
        <dbReference type="PROSITE" id="PS50021"/>
    </source>
</evidence>
<dbReference type="PROSITE" id="PS51460">
    <property type="entry name" value="GAR"/>
    <property type="match status" value="1"/>
</dbReference>
<dbReference type="InterPro" id="IPR001715">
    <property type="entry name" value="CH_dom"/>
</dbReference>
<dbReference type="PANTHER" id="PTHR11915">
    <property type="entry name" value="SPECTRIN/FILAMIN RELATED CYTOSKELETAL PROTEIN"/>
    <property type="match status" value="1"/>
</dbReference>
<dbReference type="SMART" id="SM00243">
    <property type="entry name" value="GAS2"/>
    <property type="match status" value="1"/>
</dbReference>
<feature type="compositionally biased region" description="Polar residues" evidence="5">
    <location>
        <begin position="3029"/>
        <end position="3048"/>
    </location>
</feature>
<evidence type="ECO:0000256" key="5">
    <source>
        <dbReference type="SAM" id="MobiDB-lite"/>
    </source>
</evidence>
<dbReference type="PROSITE" id="PS50021">
    <property type="entry name" value="CH"/>
    <property type="match status" value="2"/>
</dbReference>
<feature type="region of interest" description="Disordered" evidence="5">
    <location>
        <begin position="397"/>
        <end position="451"/>
    </location>
</feature>
<proteinExistence type="predicted"/>
<evidence type="ECO:0000259" key="7">
    <source>
        <dbReference type="PROSITE" id="PS51460"/>
    </source>
</evidence>
<feature type="domain" description="Calponin-homology (CH)" evidence="6">
    <location>
        <begin position="63"/>
        <end position="169"/>
    </location>
</feature>
<feature type="compositionally biased region" description="Polar residues" evidence="5">
    <location>
        <begin position="3000"/>
        <end position="3015"/>
    </location>
</feature>
<evidence type="ECO:0000313" key="9">
    <source>
        <dbReference type="Proteomes" id="UP000654370"/>
    </source>
</evidence>
<dbReference type="InterPro" id="IPR003108">
    <property type="entry name" value="GAR_dom"/>
</dbReference>
<keyword evidence="2" id="KW-0963">Cytoplasm</keyword>
<feature type="compositionally biased region" description="Gly residues" evidence="5">
    <location>
        <begin position="42"/>
        <end position="51"/>
    </location>
</feature>
<dbReference type="GO" id="GO:0008017">
    <property type="term" value="F:microtubule binding"/>
    <property type="evidence" value="ECO:0007669"/>
    <property type="project" value="InterPro"/>
</dbReference>
<dbReference type="GO" id="GO:0005856">
    <property type="term" value="C:cytoskeleton"/>
    <property type="evidence" value="ECO:0007669"/>
    <property type="project" value="UniProtKB-SubCell"/>
</dbReference>
<evidence type="ECO:0000256" key="2">
    <source>
        <dbReference type="ARBA" id="ARBA00022490"/>
    </source>
</evidence>
<feature type="compositionally biased region" description="Basic and acidic residues" evidence="5">
    <location>
        <begin position="210"/>
        <end position="241"/>
    </location>
</feature>
<dbReference type="InterPro" id="IPR036872">
    <property type="entry name" value="CH_dom_sf"/>
</dbReference>
<feature type="compositionally biased region" description="Polar residues" evidence="5">
    <location>
        <begin position="1"/>
        <end position="14"/>
    </location>
</feature>
<organism evidence="8 9">
    <name type="scientific">Mortierella isabellina</name>
    <name type="common">Filamentous fungus</name>
    <name type="synonym">Umbelopsis isabellina</name>
    <dbReference type="NCBI Taxonomy" id="91625"/>
    <lineage>
        <taxon>Eukaryota</taxon>
        <taxon>Fungi</taxon>
        <taxon>Fungi incertae sedis</taxon>
        <taxon>Mucoromycota</taxon>
        <taxon>Mucoromycotina</taxon>
        <taxon>Umbelopsidomycetes</taxon>
        <taxon>Umbelopsidales</taxon>
        <taxon>Umbelopsidaceae</taxon>
        <taxon>Umbelopsis</taxon>
    </lineage>
</organism>
<evidence type="ECO:0000256" key="4">
    <source>
        <dbReference type="SAM" id="Coils"/>
    </source>
</evidence>
<keyword evidence="3" id="KW-0206">Cytoskeleton</keyword>
<feature type="compositionally biased region" description="Low complexity" evidence="5">
    <location>
        <begin position="2976"/>
        <end position="2992"/>
    </location>
</feature>
<keyword evidence="9" id="KW-1185">Reference proteome</keyword>
<reference evidence="8" key="1">
    <citation type="submission" date="2020-12" db="EMBL/GenBank/DDBJ databases">
        <title>Metabolic potential, ecology and presence of endohyphal bacteria is reflected in genomic diversity of Mucoromycotina.</title>
        <authorList>
            <person name="Muszewska A."/>
            <person name="Okrasinska A."/>
            <person name="Steczkiewicz K."/>
            <person name="Drgas O."/>
            <person name="Orlowska M."/>
            <person name="Perlinska-Lenart U."/>
            <person name="Aleksandrzak-Piekarczyk T."/>
            <person name="Szatraj K."/>
            <person name="Zielenkiewicz U."/>
            <person name="Pilsyk S."/>
            <person name="Malc E."/>
            <person name="Mieczkowski P."/>
            <person name="Kruszewska J.S."/>
            <person name="Biernat P."/>
            <person name="Pawlowska J."/>
        </authorList>
    </citation>
    <scope>NUCLEOTIDE SEQUENCE</scope>
    <source>
        <strain evidence="8">WA0000067209</strain>
    </source>
</reference>
<dbReference type="Gene3D" id="1.20.58.60">
    <property type="match status" value="3"/>
</dbReference>
<keyword evidence="4" id="KW-0175">Coiled coil</keyword>
<sequence length="3211" mass="366083">MSDTPATRQITNHESSSVPTSRSSRLRENGGKRVRQTSVFGDMGGAGAGAEDGGRNVAANYQEIQKKTLTKWVNAQLATVGDSISNLDTDLKDGKKLLKLLSVVSKEPAPKPERGNMRIHQLSNVSQALSFLESHLGDETMPNIGNEAIVNGDVKKTLALIFFIMLKYQIQQITEDPEEVAMMMEPEEIDEVNIEEDIVKDSNVDSTVKVPEEKRESGNETKNDLDDETGKGGMTDREPKNALKSPGNGIAKLKQRLPAQAAFKSSTGEKKAPGKADAKLALLYWVRTQLEEYLVASIIPPIGDFSSSWRNGLAFCLLIHHYDPELIPDLMSEYLQLDLNDKATWRTLLSLAFDTASQHMGIPKYLDAEDLIDVDFPDEPSVMMYVSEYYKIMSRPRKAPSVPKPGFKWSSHSKQESVSASHENTNVEEHNTDSEDVQVNSPVPSSTSNGAAKLKMVRGASPPPTPAPAQRKALNRLSSLGESDKARVKLNITNQLQQQLTGQLPFGIDLNLDQFISLHESILTFIKSHRQQINELSENIAEADAKSIMEYLDTLDTIEGECGVRSKDMAKSIEIKDKLEKQWKDDSSQVSIYLTIEQHTQILKMAETIESEWRNFNWSIQTTKERLLEKNLLIATHQVQVDDMEHQCEVVLAAIASKQYDVDSSCPTREVDGHMEKMHPLEATDDHAELYSMHLDKLEFALEAFTEAFWQPFLQSVSQTTPDIQTATHSKVNDCHEAYNKLYESFHEEQQKSRDFHRGITFVTVSNAIGSELDEVQSRMDHAKSSTTEDGIQDLEARVSIVRDMLSNFHERFADLIGDATDDDDNEVADSSAVSLDYYGRFKIVFDELENKYERVRDWVDQVRLWFVEAERIRKWIEVRIDIIEQEDKDRLESLDTEVFVSHEEILELLQAHEKLEREVERFNQDDMSRLRAHVKALTGSERQTKLSPADTTTIEITLMTLNILDRLMHMLRQHSAVLQELLLRILWEEKFEHAVVWVMDMDKRVDEFLFGAARWSMREEQFESDEDAHPVKTAMEKVISTLLDIEQTVADFDQGFYSETLDAYQDLEDAVSEDMPDYLTTRQTGLESTFEDLSKRIAFTRQAVEQHLAVMDLMAQFRNVKEEGENLRKDLSIAERTATADDSDMVFIERNSEFQQHSVHLVTNVAARIPYPTTPQMETALGAQDAHENELANQEIKSTVTALGMQLALIAEGIEQKLASYRHVLELQKRCKQLCDEMHRMTVWMEEKIVNIKQSKVNPAVIDRLPFDNDELLRLEKEKDGIQSRLSILEEGDLSELFENVRLLEVEVDASSSVAVDRSTVINSVEALSDQHQLLKKILNEHAQELDVVRKRFTWETHVNRCQQWISTTARKLSEFADKKAQCRPSIELSPSFGEDDDKAQTFQQLQNRLTEFTEKQLALAISSFEIMVEELSDILRDDEPVPGHIQDTQKQLLQTYHTLEELFAYVAQLLAQRSIYTEYALRSIELQREAEKLRDAIKKSFRRIMEDSNTTFESRIEVLKSEIENGRKECIDRLPIAVFDDSLTKLWSMYSQAKPDLQAGDSIKQTMKRKQAELDALVKVIEDMYNNLQGALNCKDQISMYNTELLKLQEWIIPRGKSLVASRINVTSDDLSALTKDYISEQVTALEQNEEEINEFETTRLRVVHDNIASLVQKILSQPDYKGLDVSSIANELERTLAAFRQLRDEITYQRNLIGTAEQRARYDEAVLELLALLQSFTEKLGILVVTRDALLTRNELTQSHLENFHSDLLEIDDEVQSSVKEMLSNCQSQYDAFVHKLTKLNPPLSEPEHLRLQLNRLQQSISQTDETVATRLKEHSLLERRLELDNSIQAALTHLQSFKSNIFKFIDEKAKWHSSADVKEKPDDSLQKHYEEKDAELLDYDQSTLSQLQDQFAVYKQETTFHGSQFLHHIDGKIEQMTQDRNASQSALEFAKNVVAQRLIMDNFIRETNMLEDKAVAIRNALTSSANVDEPSDMIDKFIDDVKLAKTNISSSLTFPVRPLDVTEQQQQRDELSDNVIQETVKARTNRLEELSESLKTLLKNREHSSRRASSIDSFKAQADTSKQWIEYRIDLIQSTMSKSETIFTTREMRPLVQEAESLDTAVDSYRHLYTSLRNECNATLTVLREDNGSVDVAQDIATLEKIQQELDDLWRELLQKLSDALSHLHSSYESKEYLETANNLLADLEHLLQTIMSVEPATVEDALLDAWQADINRKETRELKEIQDTIARGPQDLLSSDFMKLQAIVDQTEDIVAQIRKHLAYLYDQANINGLRRNYYSNHAPLQEQFANILTALSELLQQKCILPTSDPSTQDGLLDELLKQQFSIVTLVNDQSDAYNDLRSLYAFVMSQEHLADIETEQSELDESWSLIKEKQHIADKALQMLKQLSSQYAVLNKIRGNAEDREFKLQGLASSDGAEKESLVERLFEEVNADKSILEEMKEAARRNQTSLVENMLSVATNQEAFMEYFGGVLDHLHQQTASVKELQGQLSNERTVEQFSKDVADFVASQGSLYTSMISCLEKDDLVSSSEKLEALFTEMNLKVADVDDRMVFSQDAAESLRHRSNSIVNRWPGAKLEEAVQSVDQMMERLSLGQLLLSKVHDLVAKSLENNRDFFAITATLTTWKLNATQNVLEENHSESGNDTGYLEKLNKQMENFENTSLHEFEASCRRIESMCDELEARQHKTVTGIKDVVQSKLKSVTKDWNSLKAFLNHAQQNAEDNRLNTLASEKINELIRYVSDTTRHINSLQLSDPAVTVDVREFECLQKELKQALATKTQELDELFESKFTEDERVTELRSKVEAQVTDLHNLIQDRKEQTDMAAKLKEHMELIDQLDMDIGRVATSIDKLAPQHARLVENQLIKSDLQSMLQSLNQIREKRGKMIESQLVVVKKSSDALVNDWRADKRLGTIIDKWHKLQELMQVRGQELEICIQKLDHEFYTKLAAAKTTTRLTPRRPSLTPSTSSRTRSDFSFHRNSSKISLQSHSSTESYRRRRSKSPAPNPNYNNNLVKPHNQYLSDPNSDLDTEVGRIVNASPYRIKVKRVPGEVGKYWFGEENRRLVYCRILPSKLVMVRVGGGWVELAQFLSDHGMKEGTFTRVKEDLQTKSDNLIPPRATSPSGRVVLRGGGGLATPNVQSRLNGPGKGTNPAMTAGYKDGNTFVRIDEQGNHVVAKMTKAKDSTIWRP</sequence>
<dbReference type="OrthoDB" id="10017054at2759"/>
<feature type="domain" description="Calponin-homology (CH)" evidence="6">
    <location>
        <begin position="276"/>
        <end position="394"/>
    </location>
</feature>
<dbReference type="EMBL" id="JAEPQZ010000004">
    <property type="protein sequence ID" value="KAG2182525.1"/>
    <property type="molecule type" value="Genomic_DNA"/>
</dbReference>
<dbReference type="SUPFAM" id="SSF47576">
    <property type="entry name" value="Calponin-homology domain, CH-domain"/>
    <property type="match status" value="1"/>
</dbReference>
<evidence type="ECO:0000256" key="1">
    <source>
        <dbReference type="ARBA" id="ARBA00004245"/>
    </source>
</evidence>
<feature type="region of interest" description="Disordered" evidence="5">
    <location>
        <begin position="196"/>
        <end position="248"/>
    </location>
</feature>
<dbReference type="Gene3D" id="1.10.418.10">
    <property type="entry name" value="Calponin-like domain"/>
    <property type="match status" value="2"/>
</dbReference>
<evidence type="ECO:0000313" key="8">
    <source>
        <dbReference type="EMBL" id="KAG2182525.1"/>
    </source>
</evidence>
<dbReference type="Pfam" id="PF00307">
    <property type="entry name" value="CH"/>
    <property type="match status" value="2"/>
</dbReference>
<evidence type="ECO:0008006" key="10">
    <source>
        <dbReference type="Google" id="ProtNLM"/>
    </source>
</evidence>
<protein>
    <recommendedName>
        <fullName evidence="10">Calponin-homology (CH) domain-containing protein</fullName>
    </recommendedName>
</protein>
<dbReference type="SMART" id="SM00033">
    <property type="entry name" value="CH"/>
    <property type="match status" value="2"/>
</dbReference>